<evidence type="ECO:0000256" key="14">
    <source>
        <dbReference type="RuleBase" id="RU003591"/>
    </source>
</evidence>
<accession>A0A0L6W1T9</accession>
<keyword evidence="5 14" id="KW-0028">Amino-acid biosynthesis</keyword>
<dbReference type="InterPro" id="IPR012001">
    <property type="entry name" value="Thiamin_PyroP_enz_TPP-bd_dom"/>
</dbReference>
<evidence type="ECO:0000256" key="5">
    <source>
        <dbReference type="ARBA" id="ARBA00022605"/>
    </source>
</evidence>
<dbReference type="InterPro" id="IPR029035">
    <property type="entry name" value="DHS-like_NAD/FAD-binding_dom"/>
</dbReference>
<evidence type="ECO:0000256" key="6">
    <source>
        <dbReference type="ARBA" id="ARBA00022630"/>
    </source>
</evidence>
<organism evidence="18 19">
    <name type="scientific">Thermincola ferriacetica</name>
    <dbReference type="NCBI Taxonomy" id="281456"/>
    <lineage>
        <taxon>Bacteria</taxon>
        <taxon>Bacillati</taxon>
        <taxon>Bacillota</taxon>
        <taxon>Clostridia</taxon>
        <taxon>Eubacteriales</taxon>
        <taxon>Thermincolaceae</taxon>
        <taxon>Thermincola</taxon>
    </lineage>
</organism>
<comment type="cofactor">
    <cofactor evidence="14">
        <name>Mg(2+)</name>
        <dbReference type="ChEBI" id="CHEBI:18420"/>
    </cofactor>
    <text evidence="14">Binds 1 Mg(2+) ion per subunit.</text>
</comment>
<dbReference type="Pfam" id="PF02776">
    <property type="entry name" value="TPP_enzyme_N"/>
    <property type="match status" value="1"/>
</dbReference>
<dbReference type="FunFam" id="3.40.50.970:FF:000007">
    <property type="entry name" value="Acetolactate synthase"/>
    <property type="match status" value="1"/>
</dbReference>
<dbReference type="Gene3D" id="3.40.50.970">
    <property type="match status" value="2"/>
</dbReference>
<dbReference type="InterPro" id="IPR039368">
    <property type="entry name" value="AHAS_TPP"/>
</dbReference>
<dbReference type="EMBL" id="LGTE01000012">
    <property type="protein sequence ID" value="KNZ69416.1"/>
    <property type="molecule type" value="Genomic_DNA"/>
</dbReference>
<comment type="similarity">
    <text evidence="3 14">Belongs to the TPP enzyme family.</text>
</comment>
<evidence type="ECO:0000256" key="1">
    <source>
        <dbReference type="ARBA" id="ARBA00004974"/>
    </source>
</evidence>
<dbReference type="PATRIC" id="fig|281456.6.peg.1950"/>
<name>A0A0L6W1T9_9FIRM</name>
<dbReference type="NCBIfam" id="TIGR00118">
    <property type="entry name" value="acolac_lg"/>
    <property type="match status" value="1"/>
</dbReference>
<dbReference type="PROSITE" id="PS00187">
    <property type="entry name" value="TPP_ENZYMES"/>
    <property type="match status" value="1"/>
</dbReference>
<gene>
    <name evidence="18" type="ORF">Tfer_1857</name>
</gene>
<dbReference type="GO" id="GO:0030976">
    <property type="term" value="F:thiamine pyrophosphate binding"/>
    <property type="evidence" value="ECO:0007669"/>
    <property type="project" value="UniProtKB-UniRule"/>
</dbReference>
<dbReference type="GO" id="GO:0050660">
    <property type="term" value="F:flavin adenine dinucleotide binding"/>
    <property type="evidence" value="ECO:0007669"/>
    <property type="project" value="InterPro"/>
</dbReference>
<dbReference type="PANTHER" id="PTHR18968">
    <property type="entry name" value="THIAMINE PYROPHOSPHATE ENZYMES"/>
    <property type="match status" value="1"/>
</dbReference>
<evidence type="ECO:0000313" key="19">
    <source>
        <dbReference type="Proteomes" id="UP000037175"/>
    </source>
</evidence>
<comment type="caution">
    <text evidence="18">The sequence shown here is derived from an EMBL/GenBank/DDBJ whole genome shotgun (WGS) entry which is preliminary data.</text>
</comment>
<keyword evidence="19" id="KW-1185">Reference proteome</keyword>
<keyword evidence="8 14" id="KW-0479">Metal-binding</keyword>
<evidence type="ECO:0000256" key="12">
    <source>
        <dbReference type="ARBA" id="ARBA00023304"/>
    </source>
</evidence>
<dbReference type="AlphaFoldDB" id="A0A0L6W1T9"/>
<comment type="pathway">
    <text evidence="2 14">Amino-acid biosynthesis; L-valine biosynthesis; L-valine from pyruvate: step 1/4.</text>
</comment>
<keyword evidence="11 14" id="KW-0786">Thiamine pyrophosphate</keyword>
<dbReference type="SUPFAM" id="SSF52518">
    <property type="entry name" value="Thiamin diphosphate-binding fold (THDP-binding)"/>
    <property type="match status" value="2"/>
</dbReference>
<evidence type="ECO:0000259" key="16">
    <source>
        <dbReference type="Pfam" id="PF02775"/>
    </source>
</evidence>
<dbReference type="InterPro" id="IPR000399">
    <property type="entry name" value="TPP-bd_CS"/>
</dbReference>
<evidence type="ECO:0000256" key="8">
    <source>
        <dbReference type="ARBA" id="ARBA00022723"/>
    </source>
</evidence>
<dbReference type="Gene3D" id="3.40.50.1220">
    <property type="entry name" value="TPP-binding domain"/>
    <property type="match status" value="1"/>
</dbReference>
<proteinExistence type="inferred from homology"/>
<feature type="domain" description="Thiamine pyrophosphate enzyme TPP-binding" evidence="16">
    <location>
        <begin position="383"/>
        <end position="529"/>
    </location>
</feature>
<dbReference type="FunFam" id="3.40.50.1220:FF:000008">
    <property type="entry name" value="Acetolactate synthase"/>
    <property type="match status" value="1"/>
</dbReference>
<evidence type="ECO:0000259" key="15">
    <source>
        <dbReference type="Pfam" id="PF00205"/>
    </source>
</evidence>
<keyword evidence="10 14" id="KW-0460">Magnesium</keyword>
<dbReference type="CDD" id="cd07035">
    <property type="entry name" value="TPP_PYR_POX_like"/>
    <property type="match status" value="1"/>
</dbReference>
<reference evidence="19" key="1">
    <citation type="submission" date="2015-07" db="EMBL/GenBank/DDBJ databases">
        <title>Complete Genome of Thermincola ferriacetica strain Z-0001T.</title>
        <authorList>
            <person name="Lusk B."/>
            <person name="Badalamenti J.P."/>
            <person name="Parameswaran P."/>
            <person name="Bond D.R."/>
            <person name="Torres C.I."/>
        </authorList>
    </citation>
    <scope>NUCLEOTIDE SEQUENCE [LARGE SCALE GENOMIC DNA]</scope>
    <source>
        <strain evidence="19">Z-0001</strain>
    </source>
</reference>
<evidence type="ECO:0000256" key="11">
    <source>
        <dbReference type="ARBA" id="ARBA00023052"/>
    </source>
</evidence>
<dbReference type="InterPro" id="IPR045229">
    <property type="entry name" value="TPP_enz"/>
</dbReference>
<dbReference type="GO" id="GO:0003984">
    <property type="term" value="F:acetolactate synthase activity"/>
    <property type="evidence" value="ECO:0007669"/>
    <property type="project" value="UniProtKB-EC"/>
</dbReference>
<feature type="domain" description="Thiamine pyrophosphate enzyme central" evidence="15">
    <location>
        <begin position="192"/>
        <end position="326"/>
    </location>
</feature>
<dbReference type="SUPFAM" id="SSF52467">
    <property type="entry name" value="DHS-like NAD/FAD-binding domain"/>
    <property type="match status" value="1"/>
</dbReference>
<dbReference type="InterPro" id="IPR011766">
    <property type="entry name" value="TPP_enzyme_TPP-bd"/>
</dbReference>
<dbReference type="Pfam" id="PF02775">
    <property type="entry name" value="TPP_enzyme_C"/>
    <property type="match status" value="1"/>
</dbReference>
<keyword evidence="9" id="KW-0274">FAD</keyword>
<dbReference type="GO" id="GO:0009099">
    <property type="term" value="P:L-valine biosynthetic process"/>
    <property type="evidence" value="ECO:0007669"/>
    <property type="project" value="UniProtKB-UniPathway"/>
</dbReference>
<dbReference type="Proteomes" id="UP000037175">
    <property type="component" value="Unassembled WGS sequence"/>
</dbReference>
<evidence type="ECO:0000259" key="17">
    <source>
        <dbReference type="Pfam" id="PF02776"/>
    </source>
</evidence>
<evidence type="ECO:0000256" key="3">
    <source>
        <dbReference type="ARBA" id="ARBA00007812"/>
    </source>
</evidence>
<dbReference type="UniPathway" id="UPA00049">
    <property type="reaction ID" value="UER00059"/>
</dbReference>
<dbReference type="FunFam" id="3.40.50.970:FF:000016">
    <property type="entry name" value="Acetolactate synthase"/>
    <property type="match status" value="1"/>
</dbReference>
<feature type="domain" description="Thiamine pyrophosphate enzyme N-terminal TPP-binding" evidence="17">
    <location>
        <begin position="4"/>
        <end position="117"/>
    </location>
</feature>
<dbReference type="GO" id="GO:0005948">
    <property type="term" value="C:acetolactate synthase complex"/>
    <property type="evidence" value="ECO:0007669"/>
    <property type="project" value="TreeGrafter"/>
</dbReference>
<dbReference type="InterPro" id="IPR012000">
    <property type="entry name" value="Thiamin_PyroP_enz_cen_dom"/>
</dbReference>
<keyword evidence="6" id="KW-0285">Flavoprotein</keyword>
<dbReference type="InterPro" id="IPR012846">
    <property type="entry name" value="Acetolactate_synth_lsu"/>
</dbReference>
<evidence type="ECO:0000256" key="7">
    <source>
        <dbReference type="ARBA" id="ARBA00022679"/>
    </source>
</evidence>
<dbReference type="InterPro" id="IPR029061">
    <property type="entry name" value="THDP-binding"/>
</dbReference>
<dbReference type="EC" id="2.2.1.6" evidence="4 14"/>
<evidence type="ECO:0000256" key="2">
    <source>
        <dbReference type="ARBA" id="ARBA00005025"/>
    </source>
</evidence>
<comment type="catalytic activity">
    <reaction evidence="13 14">
        <text>2 pyruvate + H(+) = (2S)-2-acetolactate + CO2</text>
        <dbReference type="Rhea" id="RHEA:25249"/>
        <dbReference type="ChEBI" id="CHEBI:15361"/>
        <dbReference type="ChEBI" id="CHEBI:15378"/>
        <dbReference type="ChEBI" id="CHEBI:16526"/>
        <dbReference type="ChEBI" id="CHEBI:58476"/>
        <dbReference type="EC" id="2.2.1.6"/>
    </reaction>
</comment>
<dbReference type="CDD" id="cd02015">
    <property type="entry name" value="TPP_AHAS"/>
    <property type="match status" value="1"/>
</dbReference>
<dbReference type="GO" id="GO:0000287">
    <property type="term" value="F:magnesium ion binding"/>
    <property type="evidence" value="ECO:0007669"/>
    <property type="project" value="UniProtKB-UniRule"/>
</dbReference>
<keyword evidence="7 14" id="KW-0808">Transferase</keyword>
<evidence type="ECO:0000256" key="4">
    <source>
        <dbReference type="ARBA" id="ARBA00013145"/>
    </source>
</evidence>
<dbReference type="PANTHER" id="PTHR18968:SF13">
    <property type="entry name" value="ACETOLACTATE SYNTHASE CATALYTIC SUBUNIT, MITOCHONDRIAL"/>
    <property type="match status" value="1"/>
</dbReference>
<dbReference type="RefSeq" id="WP_052218099.1">
    <property type="nucleotide sequence ID" value="NZ_LGTE01000012.1"/>
</dbReference>
<evidence type="ECO:0000313" key="18">
    <source>
        <dbReference type="EMBL" id="KNZ69416.1"/>
    </source>
</evidence>
<evidence type="ECO:0000256" key="9">
    <source>
        <dbReference type="ARBA" id="ARBA00022827"/>
    </source>
</evidence>
<evidence type="ECO:0000256" key="10">
    <source>
        <dbReference type="ARBA" id="ARBA00022842"/>
    </source>
</evidence>
<sequence length="553" mass="60313">MKFSGAEILVKSLMEEGVDTIFGYPGGAVLEIYDALYHSSIKHYLVRHEQGAIHAADGYARATGKPGVCLATSGPGATNLVTGIATAYMDSIPIVAFTGQVACDLIGRDSFQEADITGITLPITKHNFLVKDVRDLARTIKEAFHIATTGRPGPVLIDIPKDVSIKKTKFKYPETVELRGYRPILYGNPNQIRQAAQLIMDAKRPLIYAGGGVVISGAHKELLELAELTGCPVTTTLMGIGSFPENHPLSLGMLGMHGTKYANYAVCECDLLISVGARFDDRVTGRLDEFAPHAKIIHIDVDPAEIGKNVRVDVPIVGDVKNVLAEINKQLEPQKHPQWEEQIRHWKETYPLTYSKEGCLKPQYVVEQIYEVTKGDAIITTEVGQNQMFAAQFYTYTEPRTFITSGGLGTMGYGLPAAIGAKVGRPDKVVIDIAGDGSIQMNIQELATAVHNEIPVIVAILNNNFLGMVRQWQEIFYEGRYSYTEISGPDFVKLAEAYGALGLRVTEAKDVKPALEQAIAANKPVLIDFVVEREENAFPMVPPGGTLNRMLGG</sequence>
<comment type="pathway">
    <text evidence="1 14">Amino-acid biosynthesis; L-isoleucine biosynthesis; L-isoleucine from 2-oxobutanoate: step 1/4.</text>
</comment>
<comment type="cofactor">
    <cofactor evidence="14">
        <name>thiamine diphosphate</name>
        <dbReference type="ChEBI" id="CHEBI:58937"/>
    </cofactor>
    <text evidence="14">Binds 1 thiamine pyrophosphate per subunit.</text>
</comment>
<protein>
    <recommendedName>
        <fullName evidence="4 14">Acetolactate synthase</fullName>
        <ecNumber evidence="4 14">2.2.1.6</ecNumber>
    </recommendedName>
</protein>
<dbReference type="GO" id="GO:0009097">
    <property type="term" value="P:isoleucine biosynthetic process"/>
    <property type="evidence" value="ECO:0007669"/>
    <property type="project" value="UniProtKB-UniPathway"/>
</dbReference>
<dbReference type="Pfam" id="PF00205">
    <property type="entry name" value="TPP_enzyme_M"/>
    <property type="match status" value="1"/>
</dbReference>
<evidence type="ECO:0000256" key="13">
    <source>
        <dbReference type="ARBA" id="ARBA00048670"/>
    </source>
</evidence>
<keyword evidence="12 14" id="KW-0100">Branched-chain amino acid biosynthesis</keyword>
<dbReference type="UniPathway" id="UPA00047">
    <property type="reaction ID" value="UER00055"/>
</dbReference>